<comment type="PTM">
    <text evidence="7">4'-phosphopantetheine is transferred from CoA to a specific serine of apo-ACP by AcpS. This modification is essential for activity because fatty acids are bound in thioester linkage to the sulfhydryl of the prosthetic group.</text>
</comment>
<comment type="pathway">
    <text evidence="7">Lipid metabolism; fatty acid biosynthesis.</text>
</comment>
<dbReference type="PANTHER" id="PTHR20863">
    <property type="entry name" value="ACYL CARRIER PROTEIN"/>
    <property type="match status" value="1"/>
</dbReference>
<keyword evidence="7" id="KW-0963">Cytoplasm</keyword>
<comment type="function">
    <text evidence="7">Carrier of the growing fatty acid chain in fatty acid biosynthesis.</text>
</comment>
<keyword evidence="1 7" id="KW-0596">Phosphopantetheine</keyword>
<dbReference type="GO" id="GO:0016020">
    <property type="term" value="C:membrane"/>
    <property type="evidence" value="ECO:0007669"/>
    <property type="project" value="GOC"/>
</dbReference>
<evidence type="ECO:0000313" key="9">
    <source>
        <dbReference type="EMBL" id="UQF79223.1"/>
    </source>
</evidence>
<evidence type="ECO:0000256" key="1">
    <source>
        <dbReference type="ARBA" id="ARBA00022450"/>
    </source>
</evidence>
<evidence type="ECO:0000256" key="5">
    <source>
        <dbReference type="ARBA" id="ARBA00023098"/>
    </source>
</evidence>
<reference evidence="9" key="1">
    <citation type="submission" date="2022-05" db="EMBL/GenBank/DDBJ databases">
        <title>Using nanopore sequencing to obtain complete genomes from saliva samples.</title>
        <authorList>
            <person name="Baker J.L."/>
        </authorList>
    </citation>
    <scope>NUCLEOTIDE SEQUENCE</scope>
    <source>
        <strain evidence="9">JCVI-JB-Ag32</strain>
    </source>
</reference>
<dbReference type="InterPro" id="IPR003231">
    <property type="entry name" value="ACP"/>
</dbReference>
<dbReference type="RefSeq" id="WP_021604573.1">
    <property type="nucleotide sequence ID" value="NZ_PNHV01000009.1"/>
</dbReference>
<gene>
    <name evidence="7" type="primary">acpP</name>
    <name evidence="9" type="ORF">M3I41_06410</name>
</gene>
<dbReference type="KEGG" id="agh:M3I41_06410"/>
<dbReference type="PROSITE" id="PS50075">
    <property type="entry name" value="CARRIER"/>
    <property type="match status" value="1"/>
</dbReference>
<comment type="similarity">
    <text evidence="7">Belongs to the acyl carrier protein (ACP) family.</text>
</comment>
<keyword evidence="6 7" id="KW-0275">Fatty acid biosynthesis</keyword>
<evidence type="ECO:0000313" key="10">
    <source>
        <dbReference type="Proteomes" id="UP000830236"/>
    </source>
</evidence>
<dbReference type="SUPFAM" id="SSF47336">
    <property type="entry name" value="ACP-like"/>
    <property type="match status" value="1"/>
</dbReference>
<evidence type="ECO:0000256" key="6">
    <source>
        <dbReference type="ARBA" id="ARBA00023160"/>
    </source>
</evidence>
<feature type="domain" description="Carrier" evidence="8">
    <location>
        <begin position="3"/>
        <end position="81"/>
    </location>
</feature>
<dbReference type="HAMAP" id="MF_01217">
    <property type="entry name" value="Acyl_carrier"/>
    <property type="match status" value="1"/>
</dbReference>
<organism evidence="9 10">
    <name type="scientific">Actinomyces graevenitzii</name>
    <dbReference type="NCBI Taxonomy" id="55565"/>
    <lineage>
        <taxon>Bacteria</taxon>
        <taxon>Bacillati</taxon>
        <taxon>Actinomycetota</taxon>
        <taxon>Actinomycetes</taxon>
        <taxon>Actinomycetales</taxon>
        <taxon>Actinomycetaceae</taxon>
        <taxon>Actinomyces</taxon>
    </lineage>
</organism>
<comment type="subcellular location">
    <subcellularLocation>
        <location evidence="7">Cytoplasm</location>
    </subcellularLocation>
</comment>
<feature type="modified residue" description="O-(pantetheine 4'-phosphoryl)serine" evidence="7">
    <location>
        <position position="41"/>
    </location>
</feature>
<proteinExistence type="inferred from homology"/>
<name>A0A2N6V197_9ACTO</name>
<dbReference type="Gene3D" id="1.10.1200.10">
    <property type="entry name" value="ACP-like"/>
    <property type="match status" value="1"/>
</dbReference>
<keyword evidence="2 7" id="KW-0444">Lipid biosynthesis</keyword>
<evidence type="ECO:0000259" key="8">
    <source>
        <dbReference type="PROSITE" id="PS50075"/>
    </source>
</evidence>
<dbReference type="EMBL" id="CP097095">
    <property type="protein sequence ID" value="UQF79223.1"/>
    <property type="molecule type" value="Genomic_DNA"/>
</dbReference>
<keyword evidence="4 7" id="KW-0276">Fatty acid metabolism</keyword>
<protein>
    <recommendedName>
        <fullName evidence="7">Acyl carrier protein</fullName>
        <shortName evidence="7">ACP</shortName>
    </recommendedName>
</protein>
<dbReference type="GO" id="GO:0000036">
    <property type="term" value="F:acyl carrier activity"/>
    <property type="evidence" value="ECO:0007669"/>
    <property type="project" value="UniProtKB-UniRule"/>
</dbReference>
<keyword evidence="3 7" id="KW-0597">Phosphoprotein</keyword>
<dbReference type="PANTHER" id="PTHR20863:SF76">
    <property type="entry name" value="CARRIER DOMAIN-CONTAINING PROTEIN"/>
    <property type="match status" value="1"/>
</dbReference>
<evidence type="ECO:0000256" key="4">
    <source>
        <dbReference type="ARBA" id="ARBA00022832"/>
    </source>
</evidence>
<evidence type="ECO:0000256" key="3">
    <source>
        <dbReference type="ARBA" id="ARBA00022553"/>
    </source>
</evidence>
<evidence type="ECO:0000256" key="2">
    <source>
        <dbReference type="ARBA" id="ARBA00022516"/>
    </source>
</evidence>
<dbReference type="Proteomes" id="UP000830236">
    <property type="component" value="Chromosome"/>
</dbReference>
<accession>A0A2N6V197</accession>
<dbReference type="GO" id="GO:0009245">
    <property type="term" value="P:lipid A biosynthetic process"/>
    <property type="evidence" value="ECO:0007669"/>
    <property type="project" value="TreeGrafter"/>
</dbReference>
<dbReference type="GO" id="GO:0005829">
    <property type="term" value="C:cytosol"/>
    <property type="evidence" value="ECO:0007669"/>
    <property type="project" value="TreeGrafter"/>
</dbReference>
<dbReference type="GO" id="GO:0000035">
    <property type="term" value="F:acyl binding"/>
    <property type="evidence" value="ECO:0007669"/>
    <property type="project" value="TreeGrafter"/>
</dbReference>
<dbReference type="AlphaFoldDB" id="A0A2N6V197"/>
<dbReference type="Pfam" id="PF00550">
    <property type="entry name" value="PP-binding"/>
    <property type="match status" value="1"/>
</dbReference>
<dbReference type="InterPro" id="IPR036736">
    <property type="entry name" value="ACP-like_sf"/>
</dbReference>
<dbReference type="InterPro" id="IPR009081">
    <property type="entry name" value="PP-bd_ACP"/>
</dbReference>
<evidence type="ECO:0000256" key="7">
    <source>
        <dbReference type="HAMAP-Rule" id="MF_01217"/>
    </source>
</evidence>
<sequence>MAHERSEIVKAIAQIINEETGVDAARVVEGASFAADLDIDSLDLLSITTRIEEHFNITIADTQATALRTVGEAVDLVASLES</sequence>
<keyword evidence="5 7" id="KW-0443">Lipid metabolism</keyword>